<dbReference type="FunFam" id="2.60.40.10:FF:000754">
    <property type="entry name" value="Cytokine receptor common subunit gamma"/>
    <property type="match status" value="1"/>
</dbReference>
<dbReference type="SUPFAM" id="SSF49265">
    <property type="entry name" value="Fibronectin type III"/>
    <property type="match status" value="2"/>
</dbReference>
<evidence type="ECO:0000256" key="3">
    <source>
        <dbReference type="ARBA" id="ARBA00022729"/>
    </source>
</evidence>
<dbReference type="Gene3D" id="2.60.40.10">
    <property type="entry name" value="Immunoglobulins"/>
    <property type="match status" value="2"/>
</dbReference>
<evidence type="ECO:0000256" key="10">
    <source>
        <dbReference type="SAM" id="Phobius"/>
    </source>
</evidence>
<keyword evidence="5 10" id="KW-0472">Membrane</keyword>
<dbReference type="InterPro" id="IPR048651">
    <property type="entry name" value="CRLF2-like_D1"/>
</dbReference>
<dbReference type="InterPro" id="IPR036116">
    <property type="entry name" value="FN3_sf"/>
</dbReference>
<reference evidence="13" key="1">
    <citation type="submission" date="2019-06" db="EMBL/GenBank/DDBJ databases">
        <authorList>
            <consortium name="Wellcome Sanger Institute Data Sharing"/>
        </authorList>
    </citation>
    <scope>NUCLEOTIDE SEQUENCE [LARGE SCALE GENOMIC DNA]</scope>
</reference>
<keyword evidence="14" id="KW-1185">Reference proteome</keyword>
<dbReference type="AlphaFoldDB" id="A0A672ZWL4"/>
<reference evidence="13" key="3">
    <citation type="submission" date="2025-09" db="UniProtKB">
        <authorList>
            <consortium name="Ensembl"/>
        </authorList>
    </citation>
    <scope>IDENTIFICATION</scope>
</reference>
<dbReference type="CDD" id="cd00063">
    <property type="entry name" value="FN3"/>
    <property type="match status" value="1"/>
</dbReference>
<protein>
    <submittedName>
        <fullName evidence="13">Cytokine receptor common subunit gamma-like</fullName>
    </submittedName>
</protein>
<evidence type="ECO:0000256" key="1">
    <source>
        <dbReference type="ARBA" id="ARBA00004479"/>
    </source>
</evidence>
<evidence type="ECO:0000256" key="4">
    <source>
        <dbReference type="ARBA" id="ARBA00022989"/>
    </source>
</evidence>
<dbReference type="PANTHER" id="PTHR23037:SF35">
    <property type="entry name" value="FIBRONECTIN TYPE-III DOMAIN-CONTAINING PROTEIN"/>
    <property type="match status" value="1"/>
</dbReference>
<dbReference type="Proteomes" id="UP000472271">
    <property type="component" value="Chromosome 14"/>
</dbReference>
<keyword evidence="2 10" id="KW-0812">Transmembrane</keyword>
<feature type="region of interest" description="Disordered" evidence="9">
    <location>
        <begin position="303"/>
        <end position="357"/>
    </location>
</feature>
<feature type="compositionally biased region" description="Low complexity" evidence="9">
    <location>
        <begin position="303"/>
        <end position="314"/>
    </location>
</feature>
<accession>A0A672ZWL4</accession>
<dbReference type="Pfam" id="PF21604">
    <property type="entry name" value="CRLF2_D1"/>
    <property type="match status" value="1"/>
</dbReference>
<feature type="compositionally biased region" description="Polar residues" evidence="9">
    <location>
        <begin position="315"/>
        <end position="328"/>
    </location>
</feature>
<keyword evidence="8" id="KW-0325">Glycoprotein</keyword>
<organism evidence="13 14">
    <name type="scientific">Sphaeramia orbicularis</name>
    <name type="common">orbiculate cardinalfish</name>
    <dbReference type="NCBI Taxonomy" id="375764"/>
    <lineage>
        <taxon>Eukaryota</taxon>
        <taxon>Metazoa</taxon>
        <taxon>Chordata</taxon>
        <taxon>Craniata</taxon>
        <taxon>Vertebrata</taxon>
        <taxon>Euteleostomi</taxon>
        <taxon>Actinopterygii</taxon>
        <taxon>Neopterygii</taxon>
        <taxon>Teleostei</taxon>
        <taxon>Neoteleostei</taxon>
        <taxon>Acanthomorphata</taxon>
        <taxon>Gobiaria</taxon>
        <taxon>Kurtiformes</taxon>
        <taxon>Apogonoidei</taxon>
        <taxon>Apogonidae</taxon>
        <taxon>Apogoninae</taxon>
        <taxon>Sphaeramia</taxon>
    </lineage>
</organism>
<evidence type="ECO:0000313" key="13">
    <source>
        <dbReference type="Ensembl" id="ENSSORP00005020653.1"/>
    </source>
</evidence>
<feature type="signal peptide" evidence="11">
    <location>
        <begin position="1"/>
        <end position="23"/>
    </location>
</feature>
<keyword evidence="4 10" id="KW-1133">Transmembrane helix</keyword>
<dbReference type="FunCoup" id="A0A672ZWL4">
    <property type="interactions" value="1341"/>
</dbReference>
<keyword evidence="7" id="KW-0675">Receptor</keyword>
<evidence type="ECO:0000256" key="6">
    <source>
        <dbReference type="ARBA" id="ARBA00023157"/>
    </source>
</evidence>
<comment type="subcellular location">
    <subcellularLocation>
        <location evidence="1">Membrane</location>
        <topology evidence="1">Single-pass type I membrane protein</topology>
    </subcellularLocation>
</comment>
<dbReference type="InterPro" id="IPR013783">
    <property type="entry name" value="Ig-like_fold"/>
</dbReference>
<feature type="transmembrane region" description="Helical" evidence="10">
    <location>
        <begin position="225"/>
        <end position="246"/>
    </location>
</feature>
<evidence type="ECO:0000313" key="14">
    <source>
        <dbReference type="Proteomes" id="UP000472271"/>
    </source>
</evidence>
<reference evidence="13" key="2">
    <citation type="submission" date="2025-08" db="UniProtKB">
        <authorList>
            <consortium name="Ensembl"/>
        </authorList>
    </citation>
    <scope>IDENTIFICATION</scope>
</reference>
<evidence type="ECO:0000256" key="9">
    <source>
        <dbReference type="SAM" id="MobiDB-lite"/>
    </source>
</evidence>
<dbReference type="OrthoDB" id="8942047at2759"/>
<dbReference type="InParanoid" id="A0A672ZWL4"/>
<dbReference type="PANTHER" id="PTHR23037">
    <property type="entry name" value="CYTOKINE RECEPTOR"/>
    <property type="match status" value="1"/>
</dbReference>
<dbReference type="GO" id="GO:0004896">
    <property type="term" value="F:cytokine receptor activity"/>
    <property type="evidence" value="ECO:0007669"/>
    <property type="project" value="TreeGrafter"/>
</dbReference>
<feature type="compositionally biased region" description="Low complexity" evidence="9">
    <location>
        <begin position="335"/>
        <end position="344"/>
    </location>
</feature>
<evidence type="ECO:0000256" key="5">
    <source>
        <dbReference type="ARBA" id="ARBA00023136"/>
    </source>
</evidence>
<dbReference type="Ensembl" id="ENSSORT00005021230.1">
    <property type="protein sequence ID" value="ENSSORP00005020653.1"/>
    <property type="gene ID" value="ENSSORG00005010043.1"/>
</dbReference>
<evidence type="ECO:0000259" key="12">
    <source>
        <dbReference type="PROSITE" id="PS50853"/>
    </source>
</evidence>
<feature type="domain" description="Fibronectin type-III" evidence="12">
    <location>
        <begin position="120"/>
        <end position="217"/>
    </location>
</feature>
<dbReference type="GO" id="GO:0009897">
    <property type="term" value="C:external side of plasma membrane"/>
    <property type="evidence" value="ECO:0007669"/>
    <property type="project" value="TreeGrafter"/>
</dbReference>
<dbReference type="PROSITE" id="PS50853">
    <property type="entry name" value="FN3"/>
    <property type="match status" value="1"/>
</dbReference>
<sequence length="357" mass="40595">MFFCATMATRLFLILFLSGHVFAKGGPDVDCMVINLDYVNCTWNAQGTPDVNYTFHSRFHFDTLAECANYMTKNGMNIGCQQPSDNLRVKRFDTFYTVLEHGNNRFSKEHDLKTKVKLNPPTNLTVQNNSDSNLCFKWKQITHCVESEVRYRINYNKWDTSKVSSGRTDYYINLPSSNSRYELQVRSRIDSSCGESDWWSDWSEPVVWGSNNSTDSNRLNGSMNVWTPVVTVVGALILILLVMMLLHYERFRILIIPVVPKPSLVPKDIQEWLNNSKDLKDVFKPNYNERACPVREYCQLSQSDSESSDSSNFSVTTDQTDCSVSMPTDESGDVSTPCSSSSTSAVFAPNEERPISV</sequence>
<evidence type="ECO:0000256" key="7">
    <source>
        <dbReference type="ARBA" id="ARBA00023170"/>
    </source>
</evidence>
<evidence type="ECO:0000256" key="2">
    <source>
        <dbReference type="ARBA" id="ARBA00022692"/>
    </source>
</evidence>
<keyword evidence="6" id="KW-1015">Disulfide bond</keyword>
<proteinExistence type="predicted"/>
<evidence type="ECO:0000256" key="8">
    <source>
        <dbReference type="ARBA" id="ARBA00023180"/>
    </source>
</evidence>
<gene>
    <name evidence="13" type="primary">il2rga</name>
</gene>
<name>A0A672ZWL4_9TELE</name>
<keyword evidence="3 11" id="KW-0732">Signal</keyword>
<dbReference type="InterPro" id="IPR003961">
    <property type="entry name" value="FN3_dom"/>
</dbReference>
<evidence type="ECO:0000256" key="11">
    <source>
        <dbReference type="SAM" id="SignalP"/>
    </source>
</evidence>
<feature type="chain" id="PRO_5025442925" evidence="11">
    <location>
        <begin position="24"/>
        <end position="357"/>
    </location>
</feature>